<evidence type="ECO:0000256" key="1">
    <source>
        <dbReference type="ARBA" id="ARBA00022679"/>
    </source>
</evidence>
<evidence type="ECO:0000259" key="3">
    <source>
        <dbReference type="PROSITE" id="PS51480"/>
    </source>
</evidence>
<dbReference type="InterPro" id="IPR004007">
    <property type="entry name" value="DhaL_dom"/>
</dbReference>
<keyword evidence="2" id="KW-0418">Kinase</keyword>
<organism evidence="4">
    <name type="scientific">marine metagenome</name>
    <dbReference type="NCBI Taxonomy" id="408172"/>
    <lineage>
        <taxon>unclassified sequences</taxon>
        <taxon>metagenomes</taxon>
        <taxon>ecological metagenomes</taxon>
    </lineage>
</organism>
<accession>A0A383AMI1</accession>
<name>A0A383AMI1_9ZZZZ</name>
<proteinExistence type="predicted"/>
<dbReference type="InterPro" id="IPR050861">
    <property type="entry name" value="Dihydroxyacetone_Kinase"/>
</dbReference>
<keyword evidence="1" id="KW-0808">Transferase</keyword>
<evidence type="ECO:0000313" key="4">
    <source>
        <dbReference type="EMBL" id="SVE08385.1"/>
    </source>
</evidence>
<dbReference type="EMBL" id="UINC01192989">
    <property type="protein sequence ID" value="SVE08385.1"/>
    <property type="molecule type" value="Genomic_DNA"/>
</dbReference>
<dbReference type="PANTHER" id="PTHR28629:SF4">
    <property type="entry name" value="TRIOKINASE_FMN CYCLASE"/>
    <property type="match status" value="1"/>
</dbReference>
<dbReference type="PANTHER" id="PTHR28629">
    <property type="entry name" value="TRIOKINASE/FMN CYCLASE"/>
    <property type="match status" value="1"/>
</dbReference>
<dbReference type="GO" id="GO:0005829">
    <property type="term" value="C:cytosol"/>
    <property type="evidence" value="ECO:0007669"/>
    <property type="project" value="TreeGrafter"/>
</dbReference>
<reference evidence="4" key="1">
    <citation type="submission" date="2018-05" db="EMBL/GenBank/DDBJ databases">
        <authorList>
            <person name="Lanie J.A."/>
            <person name="Ng W.-L."/>
            <person name="Kazmierczak K.M."/>
            <person name="Andrzejewski T.M."/>
            <person name="Davidsen T.M."/>
            <person name="Wayne K.J."/>
            <person name="Tettelin H."/>
            <person name="Glass J.I."/>
            <person name="Rusch D."/>
            <person name="Podicherti R."/>
            <person name="Tsui H.-C.T."/>
            <person name="Winkler M.E."/>
        </authorList>
    </citation>
    <scope>NUCLEOTIDE SEQUENCE</scope>
</reference>
<dbReference type="InterPro" id="IPR036117">
    <property type="entry name" value="DhaL_dom_sf"/>
</dbReference>
<dbReference type="PROSITE" id="PS51480">
    <property type="entry name" value="DHAL"/>
    <property type="match status" value="1"/>
</dbReference>
<dbReference type="Pfam" id="PF02734">
    <property type="entry name" value="Dak2"/>
    <property type="match status" value="1"/>
</dbReference>
<dbReference type="Gene3D" id="1.25.40.340">
    <property type="match status" value="1"/>
</dbReference>
<dbReference type="AlphaFoldDB" id="A0A383AMI1"/>
<dbReference type="GO" id="GO:0019563">
    <property type="term" value="P:glycerol catabolic process"/>
    <property type="evidence" value="ECO:0007669"/>
    <property type="project" value="TreeGrafter"/>
</dbReference>
<gene>
    <name evidence="4" type="ORF">METZ01_LOCUS461239</name>
</gene>
<dbReference type="SUPFAM" id="SSF101473">
    <property type="entry name" value="DhaL-like"/>
    <property type="match status" value="1"/>
</dbReference>
<sequence length="195" mass="21723">MLNKEVLERIFEKLLSQAKKSYDEFNAADGKIGDGDLGVTILNGLEEINNNKANFKDDMGANFMLCSQAFVKKSGSSFGTLIAFSFMNISKNIKGKTECNHEDIVGIFETALKTIQERGKTKLGDKTIADSLDLIIKKLKDNTNYSEVFKSATKQALEDFKGKKILIGRARMFEDKTKDLDDPGMLALNKLSETF</sequence>
<feature type="domain" description="DhaL" evidence="3">
    <location>
        <begin position="5"/>
        <end position="195"/>
    </location>
</feature>
<evidence type="ECO:0000256" key="2">
    <source>
        <dbReference type="ARBA" id="ARBA00022777"/>
    </source>
</evidence>
<protein>
    <recommendedName>
        <fullName evidence="3">DhaL domain-containing protein</fullName>
    </recommendedName>
</protein>
<dbReference type="GO" id="GO:0004371">
    <property type="term" value="F:glycerone kinase activity"/>
    <property type="evidence" value="ECO:0007669"/>
    <property type="project" value="InterPro"/>
</dbReference>
<dbReference type="SMART" id="SM01120">
    <property type="entry name" value="Dak2"/>
    <property type="match status" value="1"/>
</dbReference>